<keyword evidence="3" id="KW-1185">Reference proteome</keyword>
<comment type="caution">
    <text evidence="2">The sequence shown here is derived from an EMBL/GenBank/DDBJ whole genome shotgun (WGS) entry which is preliminary data.</text>
</comment>
<evidence type="ECO:0000313" key="3">
    <source>
        <dbReference type="Proteomes" id="UP001148786"/>
    </source>
</evidence>
<evidence type="ECO:0000256" key="1">
    <source>
        <dbReference type="SAM" id="MobiDB-lite"/>
    </source>
</evidence>
<evidence type="ECO:0000313" key="2">
    <source>
        <dbReference type="EMBL" id="KAJ3492524.1"/>
    </source>
</evidence>
<name>A0A9W8MRD1_9AGAR</name>
<organism evidence="2 3">
    <name type="scientific">Agrocybe chaxingu</name>
    <dbReference type="NCBI Taxonomy" id="84603"/>
    <lineage>
        <taxon>Eukaryota</taxon>
        <taxon>Fungi</taxon>
        <taxon>Dikarya</taxon>
        <taxon>Basidiomycota</taxon>
        <taxon>Agaricomycotina</taxon>
        <taxon>Agaricomycetes</taxon>
        <taxon>Agaricomycetidae</taxon>
        <taxon>Agaricales</taxon>
        <taxon>Agaricineae</taxon>
        <taxon>Strophariaceae</taxon>
        <taxon>Agrocybe</taxon>
    </lineage>
</organism>
<dbReference type="EMBL" id="JANKHO010002437">
    <property type="protein sequence ID" value="KAJ3492524.1"/>
    <property type="molecule type" value="Genomic_DNA"/>
</dbReference>
<gene>
    <name evidence="2" type="ORF">NLJ89_g11214</name>
</gene>
<reference evidence="2" key="1">
    <citation type="submission" date="2022-07" db="EMBL/GenBank/DDBJ databases">
        <title>Genome Sequence of Agrocybe chaxingu.</title>
        <authorList>
            <person name="Buettner E."/>
        </authorList>
    </citation>
    <scope>NUCLEOTIDE SEQUENCE</scope>
    <source>
        <strain evidence="2">MP-N11</strain>
    </source>
</reference>
<proteinExistence type="predicted"/>
<sequence length="309" mass="34902">MSSPLSTPRRPRALDAYRAQLRPKKAKPPPPAPLSSPLPPLTEAEIAALRKDKYGLPCAIDQWLRPALVNTVLPTNIPGHHVQAPSLDYLLVNDVVECFVTLGARHRICKHRMVSLSVQVRCCAPSVKVQKEEPNEDSFFVWKYPIFSLELSVTLPPESGFDSYFQQGPTVIMATYEGGVDHLDCPEWLEMVAPEGNKFFQPRTLMVEVIATIARRVRNQTAQKTLDWCKSVSRVTLDAVKKKKELPPFSIILRPRKSRAPSAVAPHKRAPKKTAKIIPNEVDMVKSRSIRLRYNQMTGSLRRRRSSHF</sequence>
<dbReference type="Proteomes" id="UP001148786">
    <property type="component" value="Unassembled WGS sequence"/>
</dbReference>
<dbReference type="AlphaFoldDB" id="A0A9W8MRD1"/>
<dbReference type="OrthoDB" id="3126794at2759"/>
<accession>A0A9W8MRD1</accession>
<protein>
    <submittedName>
        <fullName evidence="2">Uncharacterized protein</fullName>
    </submittedName>
</protein>
<feature type="compositionally biased region" description="Pro residues" evidence="1">
    <location>
        <begin position="28"/>
        <end position="39"/>
    </location>
</feature>
<feature type="region of interest" description="Disordered" evidence="1">
    <location>
        <begin position="1"/>
        <end position="39"/>
    </location>
</feature>